<evidence type="ECO:0000313" key="2">
    <source>
        <dbReference type="EMBL" id="SHJ19357.1"/>
    </source>
</evidence>
<dbReference type="PANTHER" id="PTHR11803:SF39">
    <property type="entry name" value="2-IMINOBUTANOATE_2-IMINOPROPANOATE DEAMINASE"/>
    <property type="match status" value="1"/>
</dbReference>
<dbReference type="CDD" id="cd00448">
    <property type="entry name" value="YjgF_YER057c_UK114_family"/>
    <property type="match status" value="1"/>
</dbReference>
<dbReference type="InterPro" id="IPR006056">
    <property type="entry name" value="RidA"/>
</dbReference>
<name>A0A1M6HAX0_9FIRM</name>
<dbReference type="PANTHER" id="PTHR11803">
    <property type="entry name" value="2-IMINOBUTANOATE/2-IMINOPROPANOATE DEAMINASE RIDA"/>
    <property type="match status" value="1"/>
</dbReference>
<dbReference type="OrthoDB" id="9803101at2"/>
<dbReference type="STRING" id="1121476.SAMN02745751_01951"/>
<dbReference type="Pfam" id="PF01042">
    <property type="entry name" value="Ribonuc_L-PSP"/>
    <property type="match status" value="1"/>
</dbReference>
<evidence type="ECO:0000313" key="3">
    <source>
        <dbReference type="Proteomes" id="UP000184052"/>
    </source>
</evidence>
<proteinExistence type="inferred from homology"/>
<dbReference type="EMBL" id="FQZL01000013">
    <property type="protein sequence ID" value="SHJ19357.1"/>
    <property type="molecule type" value="Genomic_DNA"/>
</dbReference>
<sequence length="125" mass="13751">MKKVISTKNAPSAVGPYSQGIEANDTLFVSMQIPFVPETMTCVGDDIESQTRRCLENIRGIVEEAGYELEDIVKCQCFLADINDFVAMNGVYEDFFEGHKPSRSVIEASKLPKGARICIDAVAVK</sequence>
<dbReference type="RefSeq" id="WP_073049399.1">
    <property type="nucleotide sequence ID" value="NZ_FQZL01000013.1"/>
</dbReference>
<comment type="similarity">
    <text evidence="1">Belongs to the RutC family.</text>
</comment>
<dbReference type="GO" id="GO:0005829">
    <property type="term" value="C:cytosol"/>
    <property type="evidence" value="ECO:0007669"/>
    <property type="project" value="TreeGrafter"/>
</dbReference>
<dbReference type="GO" id="GO:0019239">
    <property type="term" value="F:deaminase activity"/>
    <property type="evidence" value="ECO:0007669"/>
    <property type="project" value="TreeGrafter"/>
</dbReference>
<dbReference type="InterPro" id="IPR035959">
    <property type="entry name" value="RutC-like_sf"/>
</dbReference>
<gene>
    <name evidence="2" type="ORF">SAMN02745751_01951</name>
</gene>
<dbReference type="InterPro" id="IPR006175">
    <property type="entry name" value="YjgF/YER057c/UK114"/>
</dbReference>
<dbReference type="FunFam" id="3.30.1330.40:FF:000001">
    <property type="entry name" value="L-PSP family endoribonuclease"/>
    <property type="match status" value="1"/>
</dbReference>
<accession>A0A1M6HAX0</accession>
<dbReference type="NCBIfam" id="TIGR00004">
    <property type="entry name" value="Rid family detoxifying hydrolase"/>
    <property type="match status" value="1"/>
</dbReference>
<dbReference type="Gene3D" id="3.30.1330.40">
    <property type="entry name" value="RutC-like"/>
    <property type="match status" value="1"/>
</dbReference>
<evidence type="ECO:0000256" key="1">
    <source>
        <dbReference type="ARBA" id="ARBA00010552"/>
    </source>
</evidence>
<organism evidence="2 3">
    <name type="scientific">Dethiosulfatibacter aminovorans DSM 17477</name>
    <dbReference type="NCBI Taxonomy" id="1121476"/>
    <lineage>
        <taxon>Bacteria</taxon>
        <taxon>Bacillati</taxon>
        <taxon>Bacillota</taxon>
        <taxon>Tissierellia</taxon>
        <taxon>Dethiosulfatibacter</taxon>
    </lineage>
</organism>
<dbReference type="SUPFAM" id="SSF55298">
    <property type="entry name" value="YjgF-like"/>
    <property type="match status" value="1"/>
</dbReference>
<keyword evidence="3" id="KW-1185">Reference proteome</keyword>
<protein>
    <submittedName>
        <fullName evidence="2">2-iminobutanoate/2-iminopropanoate deaminase</fullName>
    </submittedName>
</protein>
<reference evidence="2 3" key="1">
    <citation type="submission" date="2016-11" db="EMBL/GenBank/DDBJ databases">
        <authorList>
            <person name="Jaros S."/>
            <person name="Januszkiewicz K."/>
            <person name="Wedrychowicz H."/>
        </authorList>
    </citation>
    <scope>NUCLEOTIDE SEQUENCE [LARGE SCALE GENOMIC DNA]</scope>
    <source>
        <strain evidence="2 3">DSM 17477</strain>
    </source>
</reference>
<dbReference type="Proteomes" id="UP000184052">
    <property type="component" value="Unassembled WGS sequence"/>
</dbReference>
<dbReference type="AlphaFoldDB" id="A0A1M6HAX0"/>